<reference evidence="1" key="1">
    <citation type="submission" date="2019-09" db="EMBL/GenBank/DDBJ databases">
        <title>Draft genome information of white flower Hibiscus syriacus.</title>
        <authorList>
            <person name="Kim Y.-M."/>
        </authorList>
    </citation>
    <scope>NUCLEOTIDE SEQUENCE [LARGE SCALE GENOMIC DNA]</scope>
    <source>
        <strain evidence="1">YM2019G1</strain>
    </source>
</reference>
<gene>
    <name evidence="1" type="ORF">F3Y22_tig00111099pilonHSYRG00263</name>
</gene>
<name>A0A6A2Z1R3_HIBSY</name>
<proteinExistence type="predicted"/>
<evidence type="ECO:0000313" key="2">
    <source>
        <dbReference type="Proteomes" id="UP000436088"/>
    </source>
</evidence>
<evidence type="ECO:0000313" key="1">
    <source>
        <dbReference type="EMBL" id="KAE8685370.1"/>
    </source>
</evidence>
<organism evidence="1 2">
    <name type="scientific">Hibiscus syriacus</name>
    <name type="common">Rose of Sharon</name>
    <dbReference type="NCBI Taxonomy" id="106335"/>
    <lineage>
        <taxon>Eukaryota</taxon>
        <taxon>Viridiplantae</taxon>
        <taxon>Streptophyta</taxon>
        <taxon>Embryophyta</taxon>
        <taxon>Tracheophyta</taxon>
        <taxon>Spermatophyta</taxon>
        <taxon>Magnoliopsida</taxon>
        <taxon>eudicotyledons</taxon>
        <taxon>Gunneridae</taxon>
        <taxon>Pentapetalae</taxon>
        <taxon>rosids</taxon>
        <taxon>malvids</taxon>
        <taxon>Malvales</taxon>
        <taxon>Malvaceae</taxon>
        <taxon>Malvoideae</taxon>
        <taxon>Hibiscus</taxon>
    </lineage>
</organism>
<comment type="caution">
    <text evidence="1">The sequence shown here is derived from an EMBL/GenBank/DDBJ whole genome shotgun (WGS) entry which is preliminary data.</text>
</comment>
<sequence>MKVPFFCKLLNLWQTATCRSRKIKIFRCGRISIWEIGHNANFVHGRNHDLLRTEPIRDVDLEIRPTHDHDHKLATSRTHTDDVTLSHDNVHNFFENGFDMDQIDYPGAEEDHAGVEKHDDQLADVVEHHEFGLHDGTELTLVKNQHL</sequence>
<accession>A0A6A2Z1R3</accession>
<dbReference type="EMBL" id="VEPZ02001233">
    <property type="protein sequence ID" value="KAE8685370.1"/>
    <property type="molecule type" value="Genomic_DNA"/>
</dbReference>
<keyword evidence="2" id="KW-1185">Reference proteome</keyword>
<dbReference type="Proteomes" id="UP000436088">
    <property type="component" value="Unassembled WGS sequence"/>
</dbReference>
<dbReference type="AlphaFoldDB" id="A0A6A2Z1R3"/>
<protein>
    <submittedName>
        <fullName evidence="1">Uncharacterized protein</fullName>
    </submittedName>
</protein>